<evidence type="ECO:0000313" key="4">
    <source>
        <dbReference type="Proteomes" id="UP000557857"/>
    </source>
</evidence>
<dbReference type="Pfam" id="PF11687">
    <property type="entry name" value="DUF3284"/>
    <property type="match status" value="1"/>
</dbReference>
<dbReference type="Proteomes" id="UP000189299">
    <property type="component" value="Unassembled WGS sequence"/>
</dbReference>
<gene>
    <name evidence="2" type="ORF">BTN92_04365</name>
    <name evidence="1" type="ORF">HI921_10260</name>
</gene>
<dbReference type="InterPro" id="IPR021701">
    <property type="entry name" value="DUF3284"/>
</dbReference>
<evidence type="ECO:0000313" key="3">
    <source>
        <dbReference type="Proteomes" id="UP000189299"/>
    </source>
</evidence>
<dbReference type="RefSeq" id="WP_062805238.1">
    <property type="nucleotide sequence ID" value="NZ_CABMMO010000003.1"/>
</dbReference>
<dbReference type="Proteomes" id="UP000557857">
    <property type="component" value="Unassembled WGS sequence"/>
</dbReference>
<organism evidence="2 3">
    <name type="scientific">Enterococcus mundtii</name>
    <dbReference type="NCBI Taxonomy" id="53346"/>
    <lineage>
        <taxon>Bacteria</taxon>
        <taxon>Bacillati</taxon>
        <taxon>Bacillota</taxon>
        <taxon>Bacilli</taxon>
        <taxon>Lactobacillales</taxon>
        <taxon>Enterococcaceae</taxon>
        <taxon>Enterococcus</taxon>
    </lineage>
</organism>
<evidence type="ECO:0000313" key="1">
    <source>
        <dbReference type="EMBL" id="NMP58836.1"/>
    </source>
</evidence>
<dbReference type="EMBL" id="MSTR01000003">
    <property type="protein sequence ID" value="ONN44077.1"/>
    <property type="molecule type" value="Genomic_DNA"/>
</dbReference>
<proteinExistence type="predicted"/>
<dbReference type="AlphaFoldDB" id="A0A1V2UL40"/>
<sequence length="145" mass="17080">MRIDTLNYRKKISTHPAHFYQVLLEEQLNYFHSKDSSITELTEGAAVTTALQTKLGQATVESTLTIQRLVKDELLEMTTDYSGGKIIQTYQLKRHDEQQFTLYYSERNELVDAKTQLSLLFVLPFYKFFYNRQLAKRVNYLIQKL</sequence>
<accession>A0A1V2UL40</accession>
<dbReference type="OrthoDB" id="2186631at2"/>
<comment type="caution">
    <text evidence="2">The sequence shown here is derived from an EMBL/GenBank/DDBJ whole genome shotgun (WGS) entry which is preliminary data.</text>
</comment>
<reference evidence="2 3" key="1">
    <citation type="submission" date="2016-12" db="EMBL/GenBank/DDBJ databases">
        <authorList>
            <person name="Song W.-J."/>
            <person name="Kurnit D.M."/>
        </authorList>
    </citation>
    <scope>NUCLEOTIDE SEQUENCE [LARGE SCALE GENOMIC DNA]</scope>
    <source>
        <strain evidence="2 3">CGB1038-1_S1</strain>
    </source>
</reference>
<reference evidence="1 4" key="2">
    <citation type="submission" date="2020-04" db="EMBL/GenBank/DDBJ databases">
        <authorList>
            <person name="Abaymova A."/>
            <person name="Teymurazov M."/>
            <person name="Tazyna O."/>
            <person name="Chatushin Y."/>
            <person name="Svetoch E."/>
            <person name="Pereligyn V."/>
            <person name="Pohylenko V."/>
            <person name="Platonov M."/>
            <person name="Kartsev N."/>
            <person name="Skryabin Y."/>
            <person name="Sizova A."/>
            <person name="Solomentsev V."/>
            <person name="Kislichkina A."/>
            <person name="Bogun A."/>
        </authorList>
    </citation>
    <scope>NUCLEOTIDE SEQUENCE [LARGE SCALE GENOMIC DNA]</scope>
    <source>
        <strain evidence="1">SCPM-O-B-8398</strain>
        <strain evidence="4">SCPM-O-B-8398 (E28)</strain>
    </source>
</reference>
<dbReference type="STRING" id="53346.A5802_001007"/>
<protein>
    <submittedName>
        <fullName evidence="1">DUF3284 domain-containing protein</fullName>
    </submittedName>
</protein>
<name>A0A1V2UL40_ENTMU</name>
<dbReference type="EMBL" id="JABCAG010000029">
    <property type="protein sequence ID" value="NMP58836.1"/>
    <property type="molecule type" value="Genomic_DNA"/>
</dbReference>
<evidence type="ECO:0000313" key="2">
    <source>
        <dbReference type="EMBL" id="ONN44077.1"/>
    </source>
</evidence>